<evidence type="ECO:0000313" key="8">
    <source>
        <dbReference type="EMBL" id="MBC1324012.1"/>
    </source>
</evidence>
<keyword evidence="3" id="KW-0808">Transferase</keyword>
<evidence type="ECO:0000256" key="3">
    <source>
        <dbReference type="ARBA" id="ARBA00022679"/>
    </source>
</evidence>
<keyword evidence="6" id="KW-0479">Metal-binding</keyword>
<dbReference type="GO" id="GO:0009401">
    <property type="term" value="P:phosphoenolpyruvate-dependent sugar phosphotransferase system"/>
    <property type="evidence" value="ECO:0007669"/>
    <property type="project" value="UniProtKB-KW"/>
</dbReference>
<evidence type="ECO:0000256" key="2">
    <source>
        <dbReference type="ARBA" id="ARBA00022597"/>
    </source>
</evidence>
<feature type="binding site" evidence="6">
    <location>
        <position position="80"/>
    </location>
    <ligand>
        <name>Mg(2+)</name>
        <dbReference type="ChEBI" id="CHEBI:18420"/>
        <note>ligand shared between all trimeric partners</note>
    </ligand>
</feature>
<accession>A0A7X0W6F2</accession>
<name>A0A7X0W6F2_LISWE</name>
<proteinExistence type="predicted"/>
<dbReference type="OMA" id="FQEGHVW"/>
<dbReference type="GO" id="GO:0046872">
    <property type="term" value="F:metal ion binding"/>
    <property type="evidence" value="ECO:0007669"/>
    <property type="project" value="UniProtKB-KW"/>
</dbReference>
<dbReference type="Proteomes" id="UP000522007">
    <property type="component" value="Unassembled WGS sequence"/>
</dbReference>
<dbReference type="Gene3D" id="1.20.58.80">
    <property type="entry name" value="Phosphotransferase system, lactose/cellobiose-type IIA subunit"/>
    <property type="match status" value="1"/>
</dbReference>
<dbReference type="CDD" id="cd00215">
    <property type="entry name" value="PTS_IIA_lac"/>
    <property type="match status" value="1"/>
</dbReference>
<evidence type="ECO:0000256" key="1">
    <source>
        <dbReference type="ARBA" id="ARBA00022448"/>
    </source>
</evidence>
<dbReference type="PANTHER" id="PTHR34382:SF7">
    <property type="entry name" value="PTS SYSTEM N,N'-DIACETYLCHITOBIOSE-SPECIFIC EIIA COMPONENT"/>
    <property type="match status" value="1"/>
</dbReference>
<dbReference type="GeneID" id="61190178"/>
<dbReference type="PIRSF" id="PIRSF000699">
    <property type="entry name" value="PTS_IILac_III"/>
    <property type="match status" value="1"/>
</dbReference>
<dbReference type="RefSeq" id="WP_011703023.1">
    <property type="nucleotide sequence ID" value="NZ_CBCSAN010000005.1"/>
</dbReference>
<dbReference type="InterPro" id="IPR036542">
    <property type="entry name" value="PTS_IIA_lac/cel_sf"/>
</dbReference>
<keyword evidence="1" id="KW-0813">Transport</keyword>
<protein>
    <submittedName>
        <fullName evidence="8">PTS lactose/cellobiose transporter subunit IIA</fullName>
    </submittedName>
</protein>
<comment type="cofactor">
    <cofactor evidence="6">
        <name>Mg(2+)</name>
        <dbReference type="ChEBI" id="CHEBI:18420"/>
    </cofactor>
    <text evidence="6">Binds 1 Mg(2+) ion per trimer.</text>
</comment>
<dbReference type="EMBL" id="JAAROP010000022">
    <property type="protein sequence ID" value="MBC1324012.1"/>
    <property type="molecule type" value="Genomic_DNA"/>
</dbReference>
<gene>
    <name evidence="8" type="ORF">HB853_13890</name>
</gene>
<comment type="caution">
    <text evidence="8">The sequence shown here is derived from an EMBL/GenBank/DDBJ whole genome shotgun (WGS) entry which is preliminary data.</text>
</comment>
<keyword evidence="4" id="KW-0598">Phosphotransferase system</keyword>
<dbReference type="Pfam" id="PF02255">
    <property type="entry name" value="PTS_IIA"/>
    <property type="match status" value="1"/>
</dbReference>
<feature type="modified residue" description="Phosphohistidine; by HPr" evidence="7">
    <location>
        <position position="77"/>
    </location>
</feature>
<sequence>MEIQVEEAVVKLILHGGNTRKEAYKAIDLAEKYQFDEADRHLQIAQEQFQEGHVWQTKLVSIRDSETVAHPSFLLIHGQDHLMTAQAELQLAKRVIKQYKHQQRLEERLTKLEKQLNQA</sequence>
<keyword evidence="6" id="KW-0460">Magnesium</keyword>
<dbReference type="PANTHER" id="PTHR34382">
    <property type="entry name" value="PTS SYSTEM N,N'-DIACETYLCHITOBIOSE-SPECIFIC EIIA COMPONENT"/>
    <property type="match status" value="1"/>
</dbReference>
<keyword evidence="2" id="KW-0762">Sugar transport</keyword>
<dbReference type="InterPro" id="IPR003188">
    <property type="entry name" value="PTS_IIA_lac/cel"/>
</dbReference>
<evidence type="ECO:0000256" key="6">
    <source>
        <dbReference type="PIRSR" id="PIRSR000699-2"/>
    </source>
</evidence>
<dbReference type="SUPFAM" id="SSF46973">
    <property type="entry name" value="Enzyme IIa from lactose specific PTS, IIa-lac"/>
    <property type="match status" value="1"/>
</dbReference>
<evidence type="ECO:0000256" key="5">
    <source>
        <dbReference type="PIRSR" id="PIRSR000699-1"/>
    </source>
</evidence>
<evidence type="ECO:0000256" key="7">
    <source>
        <dbReference type="PROSITE-ProRule" id="PRU00418"/>
    </source>
</evidence>
<reference evidence="8 9" key="1">
    <citation type="submission" date="2020-03" db="EMBL/GenBank/DDBJ databases">
        <title>Soil Listeria distribution.</title>
        <authorList>
            <person name="Liao J."/>
            <person name="Wiedmann M."/>
        </authorList>
    </citation>
    <scope>NUCLEOTIDE SEQUENCE [LARGE SCALE GENOMIC DNA]</scope>
    <source>
        <strain evidence="8 9">FSL L7-1829</strain>
    </source>
</reference>
<evidence type="ECO:0000256" key="4">
    <source>
        <dbReference type="ARBA" id="ARBA00022683"/>
    </source>
</evidence>
<dbReference type="PROSITE" id="PS51095">
    <property type="entry name" value="PTS_EIIA_TYPE_3"/>
    <property type="match status" value="1"/>
</dbReference>
<dbReference type="AlphaFoldDB" id="A0A7X0W6F2"/>
<dbReference type="GO" id="GO:0016740">
    <property type="term" value="F:transferase activity"/>
    <property type="evidence" value="ECO:0007669"/>
    <property type="project" value="UniProtKB-KW"/>
</dbReference>
<organism evidence="8 9">
    <name type="scientific">Listeria welshimeri</name>
    <dbReference type="NCBI Taxonomy" id="1643"/>
    <lineage>
        <taxon>Bacteria</taxon>
        <taxon>Bacillati</taxon>
        <taxon>Bacillota</taxon>
        <taxon>Bacilli</taxon>
        <taxon>Bacillales</taxon>
        <taxon>Listeriaceae</taxon>
        <taxon>Listeria</taxon>
    </lineage>
</organism>
<evidence type="ECO:0000313" key="9">
    <source>
        <dbReference type="Proteomes" id="UP000522007"/>
    </source>
</evidence>
<feature type="active site" description="Tele-phosphohistidine intermediate" evidence="5">
    <location>
        <position position="77"/>
    </location>
</feature>